<dbReference type="SUPFAM" id="SSF55874">
    <property type="entry name" value="ATPase domain of HSP90 chaperone/DNA topoisomerase II/histidine kinase"/>
    <property type="match status" value="1"/>
</dbReference>
<dbReference type="Gene3D" id="1.10.287.130">
    <property type="match status" value="1"/>
</dbReference>
<keyword evidence="5 11" id="KW-0418">Kinase</keyword>
<feature type="domain" description="Response regulatory" evidence="10">
    <location>
        <begin position="502"/>
        <end position="619"/>
    </location>
</feature>
<dbReference type="Gene3D" id="3.30.565.10">
    <property type="entry name" value="Histidine kinase-like ATPase, C-terminal domain"/>
    <property type="match status" value="1"/>
</dbReference>
<dbReference type="Proteomes" id="UP000239709">
    <property type="component" value="Chromosome"/>
</dbReference>
<keyword evidence="8" id="KW-0812">Transmembrane</keyword>
<dbReference type="InterPro" id="IPR001789">
    <property type="entry name" value="Sig_transdc_resp-reg_receiver"/>
</dbReference>
<protein>
    <recommendedName>
        <fullName evidence="2">histidine kinase</fullName>
        <ecNumber evidence="2">2.7.13.3</ecNumber>
    </recommendedName>
</protein>
<dbReference type="SUPFAM" id="SSF52172">
    <property type="entry name" value="CheY-like"/>
    <property type="match status" value="1"/>
</dbReference>
<organism evidence="11 12">
    <name type="scientific">Ottowia oryzae</name>
    <dbReference type="NCBI Taxonomy" id="2109914"/>
    <lineage>
        <taxon>Bacteria</taxon>
        <taxon>Pseudomonadati</taxon>
        <taxon>Pseudomonadota</taxon>
        <taxon>Betaproteobacteria</taxon>
        <taxon>Burkholderiales</taxon>
        <taxon>Comamonadaceae</taxon>
        <taxon>Ottowia</taxon>
    </lineage>
</organism>
<feature type="region of interest" description="Disordered" evidence="7">
    <location>
        <begin position="1"/>
        <end position="25"/>
    </location>
</feature>
<dbReference type="PANTHER" id="PTHR43047:SF9">
    <property type="entry name" value="HISTIDINE KINASE"/>
    <property type="match status" value="1"/>
</dbReference>
<dbReference type="Pfam" id="PF00072">
    <property type="entry name" value="Response_reg"/>
    <property type="match status" value="1"/>
</dbReference>
<name>A0A2S0MBK0_9BURK</name>
<dbReference type="KEGG" id="otk:C6570_02700"/>
<evidence type="ECO:0000256" key="6">
    <source>
        <dbReference type="PROSITE-ProRule" id="PRU00169"/>
    </source>
</evidence>
<feature type="transmembrane region" description="Helical" evidence="8">
    <location>
        <begin position="115"/>
        <end position="136"/>
    </location>
</feature>
<feature type="transmembrane region" description="Helical" evidence="8">
    <location>
        <begin position="196"/>
        <end position="215"/>
    </location>
</feature>
<dbReference type="RefSeq" id="WP_106701831.1">
    <property type="nucleotide sequence ID" value="NZ_CP027666.1"/>
</dbReference>
<keyword evidence="4" id="KW-0808">Transferase</keyword>
<feature type="modified residue" description="4-aspartylphosphate" evidence="6">
    <location>
        <position position="553"/>
    </location>
</feature>
<dbReference type="GO" id="GO:0000155">
    <property type="term" value="F:phosphorelay sensor kinase activity"/>
    <property type="evidence" value="ECO:0007669"/>
    <property type="project" value="InterPro"/>
</dbReference>
<dbReference type="OrthoDB" id="6114847at2"/>
<evidence type="ECO:0000256" key="7">
    <source>
        <dbReference type="SAM" id="MobiDB-lite"/>
    </source>
</evidence>
<proteinExistence type="predicted"/>
<evidence type="ECO:0000256" key="8">
    <source>
        <dbReference type="SAM" id="Phobius"/>
    </source>
</evidence>
<evidence type="ECO:0000256" key="3">
    <source>
        <dbReference type="ARBA" id="ARBA00022553"/>
    </source>
</evidence>
<dbReference type="InterPro" id="IPR036890">
    <property type="entry name" value="HATPase_C_sf"/>
</dbReference>
<dbReference type="SMART" id="SM00388">
    <property type="entry name" value="HisKA"/>
    <property type="match status" value="1"/>
</dbReference>
<dbReference type="InterPro" id="IPR036097">
    <property type="entry name" value="HisK_dim/P_sf"/>
</dbReference>
<dbReference type="PRINTS" id="PR00344">
    <property type="entry name" value="BCTRLSENSOR"/>
</dbReference>
<feature type="transmembrane region" description="Helical" evidence="8">
    <location>
        <begin position="49"/>
        <end position="71"/>
    </location>
</feature>
<dbReference type="PROSITE" id="PS50110">
    <property type="entry name" value="RESPONSE_REGULATORY"/>
    <property type="match status" value="1"/>
</dbReference>
<evidence type="ECO:0000313" key="12">
    <source>
        <dbReference type="Proteomes" id="UP000239709"/>
    </source>
</evidence>
<dbReference type="Pfam" id="PF02518">
    <property type="entry name" value="HATPase_c"/>
    <property type="match status" value="1"/>
</dbReference>
<gene>
    <name evidence="11" type="ORF">C6570_02700</name>
</gene>
<dbReference type="InterPro" id="IPR003661">
    <property type="entry name" value="HisK_dim/P_dom"/>
</dbReference>
<dbReference type="InterPro" id="IPR011006">
    <property type="entry name" value="CheY-like_superfamily"/>
</dbReference>
<dbReference type="EMBL" id="CP027666">
    <property type="protein sequence ID" value="AVO33285.1"/>
    <property type="molecule type" value="Genomic_DNA"/>
</dbReference>
<sequence>MSAPPTAAPEATAPPAAWPAAPHARESHTVTAERDRYVRERLNFQVFTLGRATQAVALVAAVLLWGAFYWVTRDGRVLGWAAMVHCAQALRYAGFAGTARRYPASRYPDALPSEAIRHVSPLLLMTSCAWGAAPWLLTPANGAHDAQLPVLAIFLFGMIAGSIPAIMPMPALVAVWLVPLALSLSARFAWVGSAQGWITAIGALLFAVTMARFAIAQRRLLVAELRGQLEREELTAQLVTRTRELQRLNQERSRFFASASHDLRQPVHALALFSRSLLRDLQGHAAQPVAQRVVQSTDAVSGLLNAMLDISRIDAGTVVPRPTDVAVDEVFMRVAQLFEPRAQEAGLALRFHTPPAVMRVDGELLLRILANFVDNAIKYTPRGGVLVAARPRGDWMRLAVWDTGIGIADDQIAHVFDEFYQAHNPQRDVARGLGIGLSIVRRLAHLLGGEVAVRSRLGRGTVFWLDVPCRAAAQPQAPLPELATSASPATADVPTVPISPPRVLVLDDEARVGEAVRLWLAPHCARVQVTTTTEQACTHVAAEPAGFDALVVDYRLSGALNGIEAAAQLWQLAGRTLPTILVTGDTDPARVRAAYASGLTVMFKPVQPEVLLQTLRELIRADVARPA</sequence>
<evidence type="ECO:0000256" key="4">
    <source>
        <dbReference type="ARBA" id="ARBA00022679"/>
    </source>
</evidence>
<keyword evidence="12" id="KW-1185">Reference proteome</keyword>
<dbReference type="SMART" id="SM00387">
    <property type="entry name" value="HATPase_c"/>
    <property type="match status" value="1"/>
</dbReference>
<dbReference type="InterPro" id="IPR003594">
    <property type="entry name" value="HATPase_dom"/>
</dbReference>
<evidence type="ECO:0000256" key="2">
    <source>
        <dbReference type="ARBA" id="ARBA00012438"/>
    </source>
</evidence>
<dbReference type="Gene3D" id="3.40.50.2300">
    <property type="match status" value="1"/>
</dbReference>
<dbReference type="InterPro" id="IPR005467">
    <property type="entry name" value="His_kinase_dom"/>
</dbReference>
<dbReference type="GO" id="GO:0005886">
    <property type="term" value="C:plasma membrane"/>
    <property type="evidence" value="ECO:0007669"/>
    <property type="project" value="TreeGrafter"/>
</dbReference>
<dbReference type="SMART" id="SM00448">
    <property type="entry name" value="REC"/>
    <property type="match status" value="1"/>
</dbReference>
<evidence type="ECO:0000259" key="10">
    <source>
        <dbReference type="PROSITE" id="PS50110"/>
    </source>
</evidence>
<feature type="transmembrane region" description="Helical" evidence="8">
    <location>
        <begin position="148"/>
        <end position="166"/>
    </location>
</feature>
<keyword evidence="8" id="KW-0472">Membrane</keyword>
<evidence type="ECO:0000313" key="11">
    <source>
        <dbReference type="EMBL" id="AVO33285.1"/>
    </source>
</evidence>
<dbReference type="PROSITE" id="PS50109">
    <property type="entry name" value="HIS_KIN"/>
    <property type="match status" value="1"/>
</dbReference>
<dbReference type="InterPro" id="IPR004358">
    <property type="entry name" value="Sig_transdc_His_kin-like_C"/>
</dbReference>
<dbReference type="CDD" id="cd00082">
    <property type="entry name" value="HisKA"/>
    <property type="match status" value="1"/>
</dbReference>
<dbReference type="EC" id="2.7.13.3" evidence="2"/>
<feature type="domain" description="Histidine kinase" evidence="9">
    <location>
        <begin position="258"/>
        <end position="471"/>
    </location>
</feature>
<keyword evidence="8" id="KW-1133">Transmembrane helix</keyword>
<evidence type="ECO:0000259" key="9">
    <source>
        <dbReference type="PROSITE" id="PS50109"/>
    </source>
</evidence>
<comment type="catalytic activity">
    <reaction evidence="1">
        <text>ATP + protein L-histidine = ADP + protein N-phospho-L-histidine.</text>
        <dbReference type="EC" id="2.7.13.3"/>
    </reaction>
</comment>
<dbReference type="PANTHER" id="PTHR43047">
    <property type="entry name" value="TWO-COMPONENT HISTIDINE PROTEIN KINASE"/>
    <property type="match status" value="1"/>
</dbReference>
<dbReference type="GO" id="GO:0009927">
    <property type="term" value="F:histidine phosphotransfer kinase activity"/>
    <property type="evidence" value="ECO:0007669"/>
    <property type="project" value="TreeGrafter"/>
</dbReference>
<dbReference type="SUPFAM" id="SSF47384">
    <property type="entry name" value="Homodimeric domain of signal transducing histidine kinase"/>
    <property type="match status" value="1"/>
</dbReference>
<accession>A0A2S0MBK0</accession>
<dbReference type="Pfam" id="PF00512">
    <property type="entry name" value="HisKA"/>
    <property type="match status" value="1"/>
</dbReference>
<feature type="compositionally biased region" description="Low complexity" evidence="7">
    <location>
        <begin position="1"/>
        <end position="22"/>
    </location>
</feature>
<reference evidence="11 12" key="1">
    <citation type="submission" date="2018-03" db="EMBL/GenBank/DDBJ databases">
        <title>Genome sequencing of Ottowia sp.</title>
        <authorList>
            <person name="Kim S.-J."/>
            <person name="Heo J."/>
            <person name="Kwon S.-W."/>
        </authorList>
    </citation>
    <scope>NUCLEOTIDE SEQUENCE [LARGE SCALE GENOMIC DNA]</scope>
    <source>
        <strain evidence="11 12">KADR8-3</strain>
    </source>
</reference>
<evidence type="ECO:0000256" key="5">
    <source>
        <dbReference type="ARBA" id="ARBA00022777"/>
    </source>
</evidence>
<dbReference type="AlphaFoldDB" id="A0A2S0MBK0"/>
<evidence type="ECO:0000256" key="1">
    <source>
        <dbReference type="ARBA" id="ARBA00000085"/>
    </source>
</evidence>
<keyword evidence="3 6" id="KW-0597">Phosphoprotein</keyword>